<feature type="compositionally biased region" description="Basic and acidic residues" evidence="1">
    <location>
        <begin position="1"/>
        <end position="16"/>
    </location>
</feature>
<name>A0A2K5M6K5_CERAT</name>
<dbReference type="GO" id="GO:0003730">
    <property type="term" value="F:mRNA 3'-UTR binding"/>
    <property type="evidence" value="ECO:0007669"/>
    <property type="project" value="TreeGrafter"/>
</dbReference>
<reference evidence="2" key="2">
    <citation type="submission" date="2025-09" db="UniProtKB">
        <authorList>
            <consortium name="Ensembl"/>
        </authorList>
    </citation>
    <scope>IDENTIFICATION</scope>
</reference>
<dbReference type="STRING" id="9531.ENSCATP00000020825"/>
<protein>
    <submittedName>
        <fullName evidence="2">Uncharacterized protein</fullName>
    </submittedName>
</protein>
<dbReference type="PANTHER" id="PTHR12299:SF29">
    <property type="entry name" value="SERPINE1 MRNA-BINDING PROTEIN 1"/>
    <property type="match status" value="1"/>
</dbReference>
<dbReference type="Ensembl" id="ENSCATT00000045019.1">
    <property type="protein sequence ID" value="ENSCATP00000020825.1"/>
    <property type="gene ID" value="ENSCATG00000034156.1"/>
</dbReference>
<organism evidence="2 3">
    <name type="scientific">Cercocebus atys</name>
    <name type="common">Sooty mangabey</name>
    <name type="synonym">Cercocebus torquatus atys</name>
    <dbReference type="NCBI Taxonomy" id="9531"/>
    <lineage>
        <taxon>Eukaryota</taxon>
        <taxon>Metazoa</taxon>
        <taxon>Chordata</taxon>
        <taxon>Craniata</taxon>
        <taxon>Vertebrata</taxon>
        <taxon>Euteleostomi</taxon>
        <taxon>Mammalia</taxon>
        <taxon>Eutheria</taxon>
        <taxon>Euarchontoglires</taxon>
        <taxon>Primates</taxon>
        <taxon>Haplorrhini</taxon>
        <taxon>Catarrhini</taxon>
        <taxon>Cercopithecidae</taxon>
        <taxon>Cercopithecinae</taxon>
        <taxon>Cercocebus</taxon>
    </lineage>
</organism>
<proteinExistence type="predicted"/>
<keyword evidence="3" id="KW-1185">Reference proteome</keyword>
<dbReference type="Proteomes" id="UP000233060">
    <property type="component" value="Unassembled WGS sequence"/>
</dbReference>
<dbReference type="GeneTree" id="ENSGT00940000166326"/>
<dbReference type="PANTHER" id="PTHR12299">
    <property type="entry name" value="HYALURONIC ACID-BINDING PROTEIN 4"/>
    <property type="match status" value="1"/>
</dbReference>
<dbReference type="GO" id="GO:0005634">
    <property type="term" value="C:nucleus"/>
    <property type="evidence" value="ECO:0007669"/>
    <property type="project" value="TreeGrafter"/>
</dbReference>
<accession>A0A2K5M6K5</accession>
<dbReference type="GO" id="GO:0005737">
    <property type="term" value="C:cytoplasm"/>
    <property type="evidence" value="ECO:0007669"/>
    <property type="project" value="TreeGrafter"/>
</dbReference>
<evidence type="ECO:0000313" key="2">
    <source>
        <dbReference type="Ensembl" id="ENSCATP00000020825.1"/>
    </source>
</evidence>
<feature type="compositionally biased region" description="Gly residues" evidence="1">
    <location>
        <begin position="40"/>
        <end position="52"/>
    </location>
</feature>
<feature type="region of interest" description="Disordered" evidence="1">
    <location>
        <begin position="1"/>
        <end position="24"/>
    </location>
</feature>
<evidence type="ECO:0000256" key="1">
    <source>
        <dbReference type="SAM" id="MobiDB-lite"/>
    </source>
</evidence>
<dbReference type="AlphaFoldDB" id="A0A2K5M6K5"/>
<dbReference type="OMA" id="FLCEPFC"/>
<reference evidence="2" key="1">
    <citation type="submission" date="2025-08" db="UniProtKB">
        <authorList>
            <consortium name="Ensembl"/>
        </authorList>
    </citation>
    <scope>IDENTIFICATION</scope>
</reference>
<dbReference type="InterPro" id="IPR039764">
    <property type="entry name" value="HABP4/SERBP1-like"/>
</dbReference>
<sequence>MNEEAHAEESVTDHHFQKPANDLTSQLEINFGDLGCPGLGGRGGRGGYGHGGASAPDVDDPEAFLALA</sequence>
<evidence type="ECO:0000313" key="3">
    <source>
        <dbReference type="Proteomes" id="UP000233060"/>
    </source>
</evidence>
<feature type="region of interest" description="Disordered" evidence="1">
    <location>
        <begin position="40"/>
        <end position="68"/>
    </location>
</feature>